<evidence type="ECO:0000313" key="1">
    <source>
        <dbReference type="EMBL" id="QHT12148.1"/>
    </source>
</evidence>
<dbReference type="InterPro" id="IPR014903">
    <property type="entry name" value="DUF1796"/>
</dbReference>
<reference evidence="1" key="1">
    <citation type="journal article" date="2020" name="Nature">
        <title>Giant virus diversity and host interactions through global metagenomics.</title>
        <authorList>
            <person name="Schulz F."/>
            <person name="Roux S."/>
            <person name="Paez-Espino D."/>
            <person name="Jungbluth S."/>
            <person name="Walsh D.A."/>
            <person name="Denef V.J."/>
            <person name="McMahon K.D."/>
            <person name="Konstantinidis K.T."/>
            <person name="Eloe-Fadrosh E.A."/>
            <person name="Kyrpides N.C."/>
            <person name="Woyke T."/>
        </authorList>
    </citation>
    <scope>NUCLEOTIDE SEQUENCE</scope>
    <source>
        <strain evidence="1">GVMAG-M-3300023174-129</strain>
    </source>
</reference>
<evidence type="ECO:0008006" key="2">
    <source>
        <dbReference type="Google" id="ProtNLM"/>
    </source>
</evidence>
<sequence>MTIEIKFVFSIGHSCNAGGFLKENGLRKVSSPFDWMLIDFETSLEVINDNFEHYLNDTVHFKQDTNILELVRSKKHNIIPKNVNTLYSIPSKYMNFNWYDHNMFINANYLDNNELPHNFYDWSKYCIFIHHDLLNQYFIDTLQNRINRFKYLYNNFSENTLLFYLTKIEHINTVEETMENILNMLKENNIKSYIGIIVCCDNVNDCYYFKDKCLFIFKKVATYNEQLAMGGTENTINISFTNELEIIKNHFTFNLIEYTDIENNW</sequence>
<name>A0A6C0D5Q3_9ZZZZ</name>
<organism evidence="1">
    <name type="scientific">viral metagenome</name>
    <dbReference type="NCBI Taxonomy" id="1070528"/>
    <lineage>
        <taxon>unclassified sequences</taxon>
        <taxon>metagenomes</taxon>
        <taxon>organismal metagenomes</taxon>
    </lineage>
</organism>
<dbReference type="EMBL" id="MN739541">
    <property type="protein sequence ID" value="QHT12148.1"/>
    <property type="molecule type" value="Genomic_DNA"/>
</dbReference>
<dbReference type="Pfam" id="PF08795">
    <property type="entry name" value="DUF1796"/>
    <property type="match status" value="1"/>
</dbReference>
<dbReference type="AlphaFoldDB" id="A0A6C0D5Q3"/>
<accession>A0A6C0D5Q3</accession>
<proteinExistence type="predicted"/>
<protein>
    <recommendedName>
        <fullName evidence="2">Papain-like cysteine peptidase</fullName>
    </recommendedName>
</protein>